<feature type="transmembrane region" description="Helical" evidence="7">
    <location>
        <begin position="423"/>
        <end position="443"/>
    </location>
</feature>
<dbReference type="PANTHER" id="PTHR43507">
    <property type="entry name" value="NADH-UBIQUINONE OXIDOREDUCTASE CHAIN 4"/>
    <property type="match status" value="1"/>
</dbReference>
<dbReference type="Pfam" id="PF00361">
    <property type="entry name" value="Proton_antipo_M"/>
    <property type="match status" value="1"/>
</dbReference>
<dbReference type="PANTHER" id="PTHR43507:SF1">
    <property type="entry name" value="NADH-UBIQUINONE OXIDOREDUCTASE CHAIN 4"/>
    <property type="match status" value="1"/>
</dbReference>
<feature type="transmembrane region" description="Helical" evidence="7">
    <location>
        <begin position="227"/>
        <end position="247"/>
    </location>
</feature>
<evidence type="ECO:0000256" key="7">
    <source>
        <dbReference type="SAM" id="Phobius"/>
    </source>
</evidence>
<dbReference type="InterPro" id="IPR003918">
    <property type="entry name" value="NADH_UbQ_OxRdtase"/>
</dbReference>
<feature type="transmembrane region" description="Helical" evidence="7">
    <location>
        <begin position="93"/>
        <end position="115"/>
    </location>
</feature>
<protein>
    <submittedName>
        <fullName evidence="9">NADH-quinone oxidoreductase subunit M</fullName>
        <ecNumber evidence="9">1.6.5.9</ecNumber>
    </submittedName>
</protein>
<reference evidence="9 10" key="1">
    <citation type="submission" date="2024-01" db="EMBL/GenBank/DDBJ databases">
        <title>Seven novel Bacillus-like species.</title>
        <authorList>
            <person name="Liu G."/>
        </authorList>
    </citation>
    <scope>NUCLEOTIDE SEQUENCE [LARGE SCALE GENOMIC DNA]</scope>
    <source>
        <strain evidence="9 10">FJAT-53711</strain>
    </source>
</reference>
<dbReference type="NCBIfam" id="NF004502">
    <property type="entry name" value="PRK05846.2-1"/>
    <property type="match status" value="1"/>
</dbReference>
<keyword evidence="9" id="KW-0560">Oxidoreductase</keyword>
<comment type="similarity">
    <text evidence="2">Belongs to the complex I subunit 4 family.</text>
</comment>
<dbReference type="RefSeq" id="WP_336482193.1">
    <property type="nucleotide sequence ID" value="NZ_JBAWSV010000003.1"/>
</dbReference>
<keyword evidence="4 7" id="KW-1133">Transmembrane helix</keyword>
<feature type="transmembrane region" description="Helical" evidence="7">
    <location>
        <begin position="347"/>
        <end position="368"/>
    </location>
</feature>
<feature type="transmembrane region" description="Helical" evidence="7">
    <location>
        <begin position="175"/>
        <end position="195"/>
    </location>
</feature>
<dbReference type="Proteomes" id="UP001367922">
    <property type="component" value="Unassembled WGS sequence"/>
</dbReference>
<feature type="domain" description="NADH:quinone oxidoreductase/Mrp antiporter transmembrane" evidence="8">
    <location>
        <begin position="139"/>
        <end position="435"/>
    </location>
</feature>
<proteinExistence type="inferred from homology"/>
<evidence type="ECO:0000256" key="1">
    <source>
        <dbReference type="ARBA" id="ARBA00004651"/>
    </source>
</evidence>
<dbReference type="InterPro" id="IPR001750">
    <property type="entry name" value="ND/Mrp_TM"/>
</dbReference>
<evidence type="ECO:0000313" key="10">
    <source>
        <dbReference type="Proteomes" id="UP001367922"/>
    </source>
</evidence>
<evidence type="ECO:0000256" key="3">
    <source>
        <dbReference type="ARBA" id="ARBA00022692"/>
    </source>
</evidence>
<evidence type="ECO:0000313" key="9">
    <source>
        <dbReference type="EMBL" id="MEI4829840.1"/>
    </source>
</evidence>
<gene>
    <name evidence="9" type="ORF">WAX78_10285</name>
</gene>
<sequence>MSSFLLSFFIFSPLLGIVLLAFVPKTKERAARIVGLLGTLLPLGSALFIASTYASGKSLTMFAEKVKWIQFGNFPGVEKELFTIYYELGIDGFSLVMMLLTALLATLAAITAFSITKHVKGFYMLLLMLEIGMLGVFAAENLLLFFVFFEITLPAMFLLVGKWGKFSSEKAAYSYLIYNGIGSAILLIAFSILFAKAGTTNITELQAVLVRGKLTAFGELLPDSLQLGLFLAIMVAFMIKLPVFPLHRWMVNVHVQAHPAIVMLHAGVLLKIGAYGIVRFGMGLFPEQFEKFAFVLGILGVINLLYGALLALVQTDFRKVLAYSSISHMGIVLIGLAALNAAGMKGALFQVVSHGLIAALLFFLLGIIEQRFGTSDITKLGGLAKRVPILSGFLLAGSMASLGLPGMSGFVSEFLAFLGLFQAHPILAAAGAIGIILTAVYVLRAVMQVTFGQRECEAKSDMHGLEYIPVLILLACILIIGIVPDVLGEPLRDTLQSLGGR</sequence>
<feature type="transmembrane region" description="Helical" evidence="7">
    <location>
        <begin position="122"/>
        <end position="139"/>
    </location>
</feature>
<dbReference type="EC" id="1.6.5.9" evidence="9"/>
<dbReference type="PRINTS" id="PR01437">
    <property type="entry name" value="NUOXDRDTASE4"/>
</dbReference>
<dbReference type="GO" id="GO:0050136">
    <property type="term" value="F:NADH dehydrogenase (quinone) (non-electrogenic) activity"/>
    <property type="evidence" value="ECO:0007669"/>
    <property type="project" value="UniProtKB-EC"/>
</dbReference>
<keyword evidence="3 6" id="KW-0812">Transmembrane</keyword>
<name>A0ABU8FV25_9BACI</name>
<evidence type="ECO:0000256" key="6">
    <source>
        <dbReference type="RuleBase" id="RU000320"/>
    </source>
</evidence>
<evidence type="ECO:0000256" key="2">
    <source>
        <dbReference type="ARBA" id="ARBA00009025"/>
    </source>
</evidence>
<evidence type="ECO:0000259" key="8">
    <source>
        <dbReference type="Pfam" id="PF00361"/>
    </source>
</evidence>
<comment type="caution">
    <text evidence="9">The sequence shown here is derived from an EMBL/GenBank/DDBJ whole genome shotgun (WGS) entry which is preliminary data.</text>
</comment>
<keyword evidence="5 7" id="KW-0472">Membrane</keyword>
<feature type="transmembrane region" description="Helical" evidence="7">
    <location>
        <begin position="292"/>
        <end position="313"/>
    </location>
</feature>
<dbReference type="InterPro" id="IPR010227">
    <property type="entry name" value="NADH_Q_OxRdtase_chainM/4"/>
</dbReference>
<feature type="transmembrane region" description="Helical" evidence="7">
    <location>
        <begin position="145"/>
        <end position="163"/>
    </location>
</feature>
<dbReference type="NCBIfam" id="TIGR01972">
    <property type="entry name" value="NDH_I_M"/>
    <property type="match status" value="1"/>
</dbReference>
<feature type="transmembrane region" description="Helical" evidence="7">
    <location>
        <begin position="6"/>
        <end position="23"/>
    </location>
</feature>
<feature type="transmembrane region" description="Helical" evidence="7">
    <location>
        <begin position="259"/>
        <end position="280"/>
    </location>
</feature>
<feature type="transmembrane region" description="Helical" evidence="7">
    <location>
        <begin position="389"/>
        <end position="411"/>
    </location>
</feature>
<dbReference type="EMBL" id="JBAWSV010000003">
    <property type="protein sequence ID" value="MEI4829840.1"/>
    <property type="molecule type" value="Genomic_DNA"/>
</dbReference>
<feature type="transmembrane region" description="Helical" evidence="7">
    <location>
        <begin position="320"/>
        <end position="341"/>
    </location>
</feature>
<feature type="transmembrane region" description="Helical" evidence="7">
    <location>
        <begin position="30"/>
        <end position="54"/>
    </location>
</feature>
<evidence type="ECO:0000256" key="5">
    <source>
        <dbReference type="ARBA" id="ARBA00023136"/>
    </source>
</evidence>
<organism evidence="9 10">
    <name type="scientific">Bacillus yunxiaonensis</name>
    <dbReference type="NCBI Taxonomy" id="3127665"/>
    <lineage>
        <taxon>Bacteria</taxon>
        <taxon>Bacillati</taxon>
        <taxon>Bacillota</taxon>
        <taxon>Bacilli</taxon>
        <taxon>Bacillales</taxon>
        <taxon>Bacillaceae</taxon>
        <taxon>Bacillus</taxon>
    </lineage>
</organism>
<feature type="transmembrane region" description="Helical" evidence="7">
    <location>
        <begin position="464"/>
        <end position="483"/>
    </location>
</feature>
<comment type="subcellular location">
    <subcellularLocation>
        <location evidence="1">Cell membrane</location>
        <topology evidence="1">Multi-pass membrane protein</topology>
    </subcellularLocation>
    <subcellularLocation>
        <location evidence="6">Membrane</location>
        <topology evidence="6">Multi-pass membrane protein</topology>
    </subcellularLocation>
</comment>
<keyword evidence="10" id="KW-1185">Reference proteome</keyword>
<accession>A0ABU8FV25</accession>
<evidence type="ECO:0000256" key="4">
    <source>
        <dbReference type="ARBA" id="ARBA00022989"/>
    </source>
</evidence>